<dbReference type="GO" id="GO:0005975">
    <property type="term" value="P:carbohydrate metabolic process"/>
    <property type="evidence" value="ECO:0007669"/>
    <property type="project" value="TreeGrafter"/>
</dbReference>
<evidence type="ECO:0000259" key="4">
    <source>
        <dbReference type="Pfam" id="PF13364"/>
    </source>
</evidence>
<dbReference type="InterPro" id="IPR025300">
    <property type="entry name" value="BetaGal_jelly_roll_dom"/>
</dbReference>
<evidence type="ECO:0000259" key="3">
    <source>
        <dbReference type="Pfam" id="PF03629"/>
    </source>
</evidence>
<feature type="domain" description="Sialate O-acetylesterase" evidence="3">
    <location>
        <begin position="100"/>
        <end position="207"/>
    </location>
</feature>
<dbReference type="HOGENOM" id="CLU_015150_2_0_0"/>
<protein>
    <submittedName>
        <fullName evidence="5">Sialic acid-specific 9-O-acetylesterase</fullName>
    </submittedName>
</protein>
<dbReference type="SUPFAM" id="SSF52266">
    <property type="entry name" value="SGNH hydrolase"/>
    <property type="match status" value="1"/>
</dbReference>
<dbReference type="SUPFAM" id="SSF49785">
    <property type="entry name" value="Galactose-binding domain-like"/>
    <property type="match status" value="1"/>
</dbReference>
<gene>
    <name evidence="5" type="ORF">OP10G_4447</name>
</gene>
<dbReference type="eggNOG" id="COG3250">
    <property type="taxonomic scope" value="Bacteria"/>
</dbReference>
<dbReference type="GO" id="GO:0001681">
    <property type="term" value="F:sialate O-acetylesterase activity"/>
    <property type="evidence" value="ECO:0007669"/>
    <property type="project" value="InterPro"/>
</dbReference>
<evidence type="ECO:0000256" key="1">
    <source>
        <dbReference type="ARBA" id="ARBA00022801"/>
    </source>
</evidence>
<reference evidence="5 6" key="1">
    <citation type="journal article" date="2014" name="PLoS ONE">
        <title>The first complete genome sequence of the class fimbriimonadia in the phylum armatimonadetes.</title>
        <authorList>
            <person name="Hu Z.Y."/>
            <person name="Wang Y.Z."/>
            <person name="Im W.T."/>
            <person name="Wang S.Y."/>
            <person name="Zhao G.P."/>
            <person name="Zheng H.J."/>
            <person name="Quan Z.X."/>
        </authorList>
    </citation>
    <scope>NUCLEOTIDE SEQUENCE [LARGE SCALE GENOMIC DNA]</scope>
    <source>
        <strain evidence="5">Gsoil 348</strain>
    </source>
</reference>
<dbReference type="PANTHER" id="PTHR22901:SF0">
    <property type="entry name" value="SIALATE O-ACETYLESTERASE"/>
    <property type="match status" value="1"/>
</dbReference>
<dbReference type="OrthoDB" id="183320at2"/>
<dbReference type="Pfam" id="PF03629">
    <property type="entry name" value="SASA"/>
    <property type="match status" value="2"/>
</dbReference>
<dbReference type="InterPro" id="IPR005181">
    <property type="entry name" value="SASA"/>
</dbReference>
<evidence type="ECO:0000256" key="2">
    <source>
        <dbReference type="ARBA" id="ARBA00023295"/>
    </source>
</evidence>
<dbReference type="InterPro" id="IPR039329">
    <property type="entry name" value="SIAE"/>
</dbReference>
<keyword evidence="1" id="KW-0378">Hydrolase</keyword>
<feature type="domain" description="Sialate O-acetylesterase" evidence="3">
    <location>
        <begin position="423"/>
        <end position="531"/>
    </location>
</feature>
<dbReference type="Gene3D" id="3.40.50.1110">
    <property type="entry name" value="SGNH hydrolase"/>
    <property type="match status" value="2"/>
</dbReference>
<dbReference type="EMBL" id="CP007139">
    <property type="protein sequence ID" value="AIE87815.1"/>
    <property type="molecule type" value="Genomic_DNA"/>
</dbReference>
<keyword evidence="2" id="KW-0326">Glycosidase</keyword>
<organism evidence="5 6">
    <name type="scientific">Fimbriimonas ginsengisoli Gsoil 348</name>
    <dbReference type="NCBI Taxonomy" id="661478"/>
    <lineage>
        <taxon>Bacteria</taxon>
        <taxon>Bacillati</taxon>
        <taxon>Armatimonadota</taxon>
        <taxon>Fimbriimonadia</taxon>
        <taxon>Fimbriimonadales</taxon>
        <taxon>Fimbriimonadaceae</taxon>
        <taxon>Fimbriimonas</taxon>
    </lineage>
</organism>
<proteinExistence type="predicted"/>
<dbReference type="PANTHER" id="PTHR22901">
    <property type="entry name" value="SIALATE O-ACETYLESTERASE"/>
    <property type="match status" value="1"/>
</dbReference>
<dbReference type="AlphaFoldDB" id="A0A068NY38"/>
<evidence type="ECO:0000313" key="5">
    <source>
        <dbReference type="EMBL" id="AIE87815.1"/>
    </source>
</evidence>
<evidence type="ECO:0000313" key="6">
    <source>
        <dbReference type="Proteomes" id="UP000027982"/>
    </source>
</evidence>
<sequence length="639" mass="68369">MLIGAMFSMLTAGQTPAPLPFLSPVFGDHMVMQRDRPNTFWGWAAPGTSVRVTIGGHSGAGVADAAGKWSARVSPPAVGGPYKVEIDGSQHVELNDVLVGDVWVCSGQSNMEMGIGLVNNAAAEIAAANHPDIRLYTVPHATSYDPIPVNGGTWAQCSPATVSAGGWSGFSAVAYFFGRELNQRLKVPIGLVHTSWGGTIAEAWTSREALIPMKDFDGGLAQIDAAKNAKVTPYAQLVDEWFAKNDPGTSANWQSADFDDSSWKTAGAKTDFDSIGLGKFDGLVWYRREIEIPEGTKTDGATLSLGKIDDIDYTWVNGRSVGSIANWAADRNYAIPAGVLHPGKNVIAVRVMDTGGGGGLYSPASDLFLKLADGSQIPLGENWRYNVAGELAKFAQFPQDVSNNPNVPTVLYNGMIAPLVPLAIKGAIWYQGESNADRGKQYQRLLPTMIGDWRKRFGQGDFPFLIVQLANFMDPPKEPSDEAWAYLREAQTMTADHVRNAGLAVTIDIGDQVDIHPKNKQEVGLRLALQALRVAYGQNVVASGPTFRSVKSEGDAIRVTFNHTDGGLVAKGGKVEGFAIAGADGKFHWATGEIIGNSVLLRSPQVPQPVAVRYAWASNPSATLYNGSGLPAVPFRSDK</sequence>
<dbReference type="Pfam" id="PF13364">
    <property type="entry name" value="BetaGal_ABD2"/>
    <property type="match status" value="1"/>
</dbReference>
<feature type="domain" description="Beta-galactosidase jelly roll" evidence="4">
    <location>
        <begin position="251"/>
        <end position="355"/>
    </location>
</feature>
<dbReference type="STRING" id="661478.OP10G_4447"/>
<keyword evidence="6" id="KW-1185">Reference proteome</keyword>
<dbReference type="GO" id="GO:0004553">
    <property type="term" value="F:hydrolase activity, hydrolyzing O-glycosyl compounds"/>
    <property type="evidence" value="ECO:0007669"/>
    <property type="project" value="UniProtKB-ARBA"/>
</dbReference>
<dbReference type="KEGG" id="fgi:OP10G_4447"/>
<name>A0A068NY38_FIMGI</name>
<dbReference type="InterPro" id="IPR036514">
    <property type="entry name" value="SGNH_hydro_sf"/>
</dbReference>
<dbReference type="InterPro" id="IPR008979">
    <property type="entry name" value="Galactose-bd-like_sf"/>
</dbReference>
<accession>A0A068NY38</accession>
<dbReference type="Proteomes" id="UP000027982">
    <property type="component" value="Chromosome"/>
</dbReference>